<dbReference type="AlphaFoldDB" id="A0A7Y0U225"/>
<name>A0A7Y0U225_9ACTO</name>
<comment type="caution">
    <text evidence="3">The sequence shown here is derived from an EMBL/GenBank/DDBJ whole genome shotgun (WGS) entry which is preliminary data.</text>
</comment>
<gene>
    <name evidence="3" type="ORF">HHJ78_07505</name>
</gene>
<dbReference type="PANTHER" id="PTHR41282">
    <property type="entry name" value="CONSERVED TRANSMEMBRANE PROTEIN-RELATED"/>
    <property type="match status" value="1"/>
</dbReference>
<accession>A0A7Y0U225</accession>
<dbReference type="InterPro" id="IPR010539">
    <property type="entry name" value="BaxI_1-like"/>
</dbReference>
<protein>
    <submittedName>
        <fullName evidence="3">Bax inhibitor-1/YccA family protein</fullName>
    </submittedName>
</protein>
<keyword evidence="2" id="KW-1133">Transmembrane helix</keyword>
<dbReference type="EMBL" id="JABCUR010000006">
    <property type="protein sequence ID" value="NMW65377.1"/>
    <property type="molecule type" value="Genomic_DNA"/>
</dbReference>
<feature type="transmembrane region" description="Helical" evidence="2">
    <location>
        <begin position="264"/>
        <end position="290"/>
    </location>
</feature>
<feature type="transmembrane region" description="Helical" evidence="2">
    <location>
        <begin position="75"/>
        <end position="96"/>
    </location>
</feature>
<dbReference type="PANTHER" id="PTHR41282:SF1">
    <property type="entry name" value="CONSERVED TRANSMEMBRANE PROTEIN-RELATED"/>
    <property type="match status" value="1"/>
</dbReference>
<dbReference type="Proteomes" id="UP000578252">
    <property type="component" value="Unassembled WGS sequence"/>
</dbReference>
<feature type="transmembrane region" description="Helical" evidence="2">
    <location>
        <begin position="191"/>
        <end position="216"/>
    </location>
</feature>
<evidence type="ECO:0000256" key="2">
    <source>
        <dbReference type="SAM" id="Phobius"/>
    </source>
</evidence>
<evidence type="ECO:0000313" key="4">
    <source>
        <dbReference type="Proteomes" id="UP000578252"/>
    </source>
</evidence>
<dbReference type="Pfam" id="PF12811">
    <property type="entry name" value="BaxI_1"/>
    <property type="match status" value="1"/>
</dbReference>
<sequence length="296" mass="31359">MTNPVFTRNKVFTERTPAGYPGMPGYQVGQSGAPSASTGGSRATYPPSAYPQEAFPGTQPEAAAAGTRPVTLDDVLIKSVFTFGTLLVGGALAWFVTATNPGLGATLSLGGMVIALVLGMINAFKSRPSPALILGYAFFEGLMLGAVSQLFSVAYGGVVPKAIGATIVTALVMFALFKTNIVRNSPTLMRVVFIGIGSLFVFYLVNFVVSLIFPAANFYNATLFGFPLWMVVSLVAIVLAALSLVTDFDYIFQAVENGAPAETAWTCAFGLMVTLVWLYIEFLRIFAYIASTVSDN</sequence>
<feature type="region of interest" description="Disordered" evidence="1">
    <location>
        <begin position="16"/>
        <end position="62"/>
    </location>
</feature>
<feature type="transmembrane region" description="Helical" evidence="2">
    <location>
        <begin position="102"/>
        <end position="121"/>
    </location>
</feature>
<feature type="transmembrane region" description="Helical" evidence="2">
    <location>
        <begin position="162"/>
        <end position="179"/>
    </location>
</feature>
<keyword evidence="2" id="KW-0472">Membrane</keyword>
<proteinExistence type="predicted"/>
<feature type="transmembrane region" description="Helical" evidence="2">
    <location>
        <begin position="228"/>
        <end position="252"/>
    </location>
</feature>
<keyword evidence="2" id="KW-0812">Transmembrane</keyword>
<dbReference type="RefSeq" id="WP_169772093.1">
    <property type="nucleotide sequence ID" value="NZ_JABCUR010000006.1"/>
</dbReference>
<evidence type="ECO:0000313" key="3">
    <source>
        <dbReference type="EMBL" id="NMW65377.1"/>
    </source>
</evidence>
<feature type="compositionally biased region" description="Polar residues" evidence="1">
    <location>
        <begin position="28"/>
        <end position="41"/>
    </location>
</feature>
<feature type="transmembrane region" description="Helical" evidence="2">
    <location>
        <begin position="133"/>
        <end position="156"/>
    </location>
</feature>
<organism evidence="3 4">
    <name type="scientific">Mobiluncus mulieris</name>
    <dbReference type="NCBI Taxonomy" id="2052"/>
    <lineage>
        <taxon>Bacteria</taxon>
        <taxon>Bacillati</taxon>
        <taxon>Actinomycetota</taxon>
        <taxon>Actinomycetes</taxon>
        <taxon>Actinomycetales</taxon>
        <taxon>Actinomycetaceae</taxon>
        <taxon>Mobiluncus</taxon>
    </lineage>
</organism>
<evidence type="ECO:0000256" key="1">
    <source>
        <dbReference type="SAM" id="MobiDB-lite"/>
    </source>
</evidence>
<reference evidence="3 4" key="1">
    <citation type="submission" date="2020-04" db="EMBL/GenBank/DDBJ databases">
        <title>Antimicrobial susceptibility and clonality of vaginal-derived multi-drug resistant Mobiluncus isolates in China.</title>
        <authorList>
            <person name="Zhang X."/>
        </authorList>
    </citation>
    <scope>NUCLEOTIDE SEQUENCE [LARGE SCALE GENOMIC DNA]</scope>
    <source>
        <strain evidence="3 4">13</strain>
    </source>
</reference>
<dbReference type="PIRSF" id="PIRSF009160">
    <property type="entry name" value="UCP009160"/>
    <property type="match status" value="1"/>
</dbReference>